<evidence type="ECO:0000313" key="5">
    <source>
        <dbReference type="Proteomes" id="UP000198773"/>
    </source>
</evidence>
<dbReference type="PANTHER" id="PTHR30055:SF235">
    <property type="entry name" value="TRANSCRIPTIONAL REGULATORY PROTEIN"/>
    <property type="match status" value="1"/>
</dbReference>
<dbReference type="Gene3D" id="1.10.357.10">
    <property type="entry name" value="Tetracycline Repressor, domain 2"/>
    <property type="match status" value="1"/>
</dbReference>
<keyword evidence="1 2" id="KW-0238">DNA-binding</keyword>
<dbReference type="SUPFAM" id="SSF46689">
    <property type="entry name" value="Homeodomain-like"/>
    <property type="match status" value="1"/>
</dbReference>
<dbReference type="Proteomes" id="UP000198773">
    <property type="component" value="Unassembled WGS sequence"/>
</dbReference>
<dbReference type="InterPro" id="IPR009057">
    <property type="entry name" value="Homeodomain-like_sf"/>
</dbReference>
<dbReference type="GO" id="GO:0000976">
    <property type="term" value="F:transcription cis-regulatory region binding"/>
    <property type="evidence" value="ECO:0007669"/>
    <property type="project" value="TreeGrafter"/>
</dbReference>
<evidence type="ECO:0000313" key="4">
    <source>
        <dbReference type="EMBL" id="SEA42350.1"/>
    </source>
</evidence>
<dbReference type="Pfam" id="PF00440">
    <property type="entry name" value="TetR_N"/>
    <property type="match status" value="1"/>
</dbReference>
<dbReference type="EMBL" id="FNRM01000003">
    <property type="protein sequence ID" value="SEA42350.1"/>
    <property type="molecule type" value="Genomic_DNA"/>
</dbReference>
<name>A0A1H4B2I0_ALKAM</name>
<proteinExistence type="predicted"/>
<dbReference type="OrthoDB" id="2356263at2"/>
<dbReference type="GO" id="GO:0003700">
    <property type="term" value="F:DNA-binding transcription factor activity"/>
    <property type="evidence" value="ECO:0007669"/>
    <property type="project" value="TreeGrafter"/>
</dbReference>
<feature type="DNA-binding region" description="H-T-H motif" evidence="2">
    <location>
        <begin position="27"/>
        <end position="46"/>
    </location>
</feature>
<dbReference type="Pfam" id="PF17939">
    <property type="entry name" value="TetR_C_30"/>
    <property type="match status" value="1"/>
</dbReference>
<dbReference type="InterPro" id="IPR023772">
    <property type="entry name" value="DNA-bd_HTH_TetR-type_CS"/>
</dbReference>
<gene>
    <name evidence="4" type="ORF">SAMN04488051_103149</name>
</gene>
<dbReference type="InterPro" id="IPR001647">
    <property type="entry name" value="HTH_TetR"/>
</dbReference>
<evidence type="ECO:0000256" key="2">
    <source>
        <dbReference type="PROSITE-ProRule" id="PRU00335"/>
    </source>
</evidence>
<dbReference type="InterPro" id="IPR036271">
    <property type="entry name" value="Tet_transcr_reg_TetR-rel_C_sf"/>
</dbReference>
<protein>
    <submittedName>
        <fullName evidence="4">Transcriptional regulator, TetR family</fullName>
    </submittedName>
</protein>
<dbReference type="InterPro" id="IPR041586">
    <property type="entry name" value="PsrA_TetR_C"/>
</dbReference>
<dbReference type="PROSITE" id="PS50977">
    <property type="entry name" value="HTH_TETR_2"/>
    <property type="match status" value="1"/>
</dbReference>
<dbReference type="RefSeq" id="WP_091341357.1">
    <property type="nucleotide sequence ID" value="NZ_FNRM01000003.1"/>
</dbReference>
<dbReference type="InterPro" id="IPR050109">
    <property type="entry name" value="HTH-type_TetR-like_transc_reg"/>
</dbReference>
<feature type="domain" description="HTH tetR-type" evidence="3">
    <location>
        <begin position="4"/>
        <end position="64"/>
    </location>
</feature>
<reference evidence="4 5" key="1">
    <citation type="submission" date="2016-10" db="EMBL/GenBank/DDBJ databases">
        <authorList>
            <person name="de Groot N.N."/>
        </authorList>
    </citation>
    <scope>NUCLEOTIDE SEQUENCE [LARGE SCALE GENOMIC DNA]</scope>
    <source>
        <strain evidence="4 5">CGMCC 1.3430</strain>
    </source>
</reference>
<dbReference type="PROSITE" id="PS01081">
    <property type="entry name" value="HTH_TETR_1"/>
    <property type="match status" value="1"/>
</dbReference>
<organism evidence="4 5">
    <name type="scientific">Alkalimonas amylolytica</name>
    <dbReference type="NCBI Taxonomy" id="152573"/>
    <lineage>
        <taxon>Bacteria</taxon>
        <taxon>Pseudomonadati</taxon>
        <taxon>Pseudomonadota</taxon>
        <taxon>Gammaproteobacteria</taxon>
        <taxon>Alkalimonas</taxon>
    </lineage>
</organism>
<accession>A0A1H4B2I0</accession>
<sequence length="223" mass="24985">MSRIQTQQKILDAAESLFAETGFNDTSLRQITSRAEVNLAAVNYHFGSKKALIQAVLQRYLKVVMPRLEHQFEVLLARQKPTQLPEVLAVFVQPLLELEQIKRQGTTLFLQLLGRGYTDVQGHLRKFISHHYGSVLNKFVLLVQQSCPGLDAAEIFWRLHFSLGTVVFTMASSEALFDIAAADYQQQADIESVIRRLLPYLAAGIAAPVIYPEQLNSMAQAAS</sequence>
<dbReference type="AlphaFoldDB" id="A0A1H4B2I0"/>
<evidence type="ECO:0000256" key="1">
    <source>
        <dbReference type="ARBA" id="ARBA00023125"/>
    </source>
</evidence>
<keyword evidence="5" id="KW-1185">Reference proteome</keyword>
<dbReference type="STRING" id="152573.SAMN04488051_103149"/>
<dbReference type="PANTHER" id="PTHR30055">
    <property type="entry name" value="HTH-TYPE TRANSCRIPTIONAL REGULATOR RUTR"/>
    <property type="match status" value="1"/>
</dbReference>
<dbReference type="PRINTS" id="PR00455">
    <property type="entry name" value="HTHTETR"/>
</dbReference>
<evidence type="ECO:0000259" key="3">
    <source>
        <dbReference type="PROSITE" id="PS50977"/>
    </source>
</evidence>
<dbReference type="SUPFAM" id="SSF48498">
    <property type="entry name" value="Tetracyclin repressor-like, C-terminal domain"/>
    <property type="match status" value="1"/>
</dbReference>